<keyword evidence="8" id="KW-0175">Coiled coil</keyword>
<dbReference type="Pfam" id="PF00512">
    <property type="entry name" value="HisKA"/>
    <property type="match status" value="1"/>
</dbReference>
<dbReference type="NCBIfam" id="TIGR00229">
    <property type="entry name" value="sensory_box"/>
    <property type="match status" value="3"/>
</dbReference>
<keyword evidence="7" id="KW-0472">Membrane</keyword>
<evidence type="ECO:0000256" key="2">
    <source>
        <dbReference type="ARBA" id="ARBA00012438"/>
    </source>
</evidence>
<feature type="domain" description="Histidine kinase" evidence="9">
    <location>
        <begin position="775"/>
        <end position="990"/>
    </location>
</feature>
<dbReference type="SMART" id="SM00086">
    <property type="entry name" value="PAC"/>
    <property type="match status" value="4"/>
</dbReference>
<keyword evidence="12" id="KW-1185">Reference proteome</keyword>
<dbReference type="AlphaFoldDB" id="A0A1S9PCD3"/>
<dbReference type="InterPro" id="IPR052162">
    <property type="entry name" value="Sensor_kinase/Photoreceptor"/>
</dbReference>
<feature type="domain" description="PAC" evidence="10">
    <location>
        <begin position="404"/>
        <end position="457"/>
    </location>
</feature>
<dbReference type="InterPro" id="IPR000014">
    <property type="entry name" value="PAS"/>
</dbReference>
<dbReference type="EMBL" id="MBTF01000023">
    <property type="protein sequence ID" value="OOQ58633.1"/>
    <property type="molecule type" value="Genomic_DNA"/>
</dbReference>
<proteinExistence type="predicted"/>
<dbReference type="InterPro" id="IPR035965">
    <property type="entry name" value="PAS-like_dom_sf"/>
</dbReference>
<dbReference type="RefSeq" id="WP_078349338.1">
    <property type="nucleotide sequence ID" value="NZ_MBTF01000023.1"/>
</dbReference>
<dbReference type="Pfam" id="PF08447">
    <property type="entry name" value="PAS_3"/>
    <property type="match status" value="1"/>
</dbReference>
<dbReference type="EC" id="2.7.13.3" evidence="2"/>
<feature type="domain" description="PAC" evidence="10">
    <location>
        <begin position="718"/>
        <end position="771"/>
    </location>
</feature>
<dbReference type="Gene3D" id="3.30.450.20">
    <property type="entry name" value="PAS domain"/>
    <property type="match status" value="5"/>
</dbReference>
<dbReference type="InterPro" id="IPR013656">
    <property type="entry name" value="PAS_4"/>
</dbReference>
<evidence type="ECO:0000256" key="7">
    <source>
        <dbReference type="ARBA" id="ARBA00023136"/>
    </source>
</evidence>
<dbReference type="PANTHER" id="PTHR43304:SF1">
    <property type="entry name" value="PAC DOMAIN-CONTAINING PROTEIN"/>
    <property type="match status" value="1"/>
</dbReference>
<dbReference type="SUPFAM" id="SSF55874">
    <property type="entry name" value="ATPase domain of HSP90 chaperone/DNA topoisomerase II/histidine kinase"/>
    <property type="match status" value="1"/>
</dbReference>
<evidence type="ECO:0000256" key="3">
    <source>
        <dbReference type="ARBA" id="ARBA00022553"/>
    </source>
</evidence>
<evidence type="ECO:0000259" key="10">
    <source>
        <dbReference type="PROSITE" id="PS50113"/>
    </source>
</evidence>
<dbReference type="InterPro" id="IPR001610">
    <property type="entry name" value="PAC"/>
</dbReference>
<dbReference type="InterPro" id="IPR003594">
    <property type="entry name" value="HATPase_dom"/>
</dbReference>
<dbReference type="STRING" id="1792845.BC343_08180"/>
<dbReference type="Pfam" id="PF08448">
    <property type="entry name" value="PAS_4"/>
    <property type="match status" value="4"/>
</dbReference>
<evidence type="ECO:0000259" key="9">
    <source>
        <dbReference type="PROSITE" id="PS50109"/>
    </source>
</evidence>
<dbReference type="PRINTS" id="PR00344">
    <property type="entry name" value="BCTRLSENSOR"/>
</dbReference>
<dbReference type="SMART" id="SM00387">
    <property type="entry name" value="HATPase_c"/>
    <property type="match status" value="1"/>
</dbReference>
<comment type="catalytic activity">
    <reaction evidence="1">
        <text>ATP + protein L-histidine = ADP + protein N-phospho-L-histidine.</text>
        <dbReference type="EC" id="2.7.13.3"/>
    </reaction>
</comment>
<dbReference type="InterPro" id="IPR005467">
    <property type="entry name" value="His_kinase_dom"/>
</dbReference>
<evidence type="ECO:0000313" key="11">
    <source>
        <dbReference type="EMBL" id="OOQ58633.1"/>
    </source>
</evidence>
<dbReference type="Gene3D" id="2.10.70.100">
    <property type="match status" value="1"/>
</dbReference>
<dbReference type="InterPro" id="IPR036890">
    <property type="entry name" value="HATPase_C_sf"/>
</dbReference>
<evidence type="ECO:0000256" key="1">
    <source>
        <dbReference type="ARBA" id="ARBA00000085"/>
    </source>
</evidence>
<evidence type="ECO:0000256" key="5">
    <source>
        <dbReference type="ARBA" id="ARBA00022777"/>
    </source>
</evidence>
<dbReference type="FunFam" id="3.30.565.10:FF:000006">
    <property type="entry name" value="Sensor histidine kinase WalK"/>
    <property type="match status" value="1"/>
</dbReference>
<protein>
    <recommendedName>
        <fullName evidence="2">histidine kinase</fullName>
        <ecNumber evidence="2">2.7.13.3</ecNumber>
    </recommendedName>
</protein>
<name>A0A1S9PCD3_9SPHI</name>
<dbReference type="Gene3D" id="3.30.565.10">
    <property type="entry name" value="Histidine kinase-like ATPase, C-terminal domain"/>
    <property type="match status" value="1"/>
</dbReference>
<evidence type="ECO:0000256" key="6">
    <source>
        <dbReference type="ARBA" id="ARBA00023012"/>
    </source>
</evidence>
<keyword evidence="4" id="KW-0808">Transferase</keyword>
<dbReference type="Pfam" id="PF02518">
    <property type="entry name" value="HATPase_c"/>
    <property type="match status" value="1"/>
</dbReference>
<evidence type="ECO:0000313" key="12">
    <source>
        <dbReference type="Proteomes" id="UP000189739"/>
    </source>
</evidence>
<dbReference type="InterPro" id="IPR003661">
    <property type="entry name" value="HisK_dim/P_dom"/>
</dbReference>
<dbReference type="FunFam" id="1.10.287.130:FF:000001">
    <property type="entry name" value="Two-component sensor histidine kinase"/>
    <property type="match status" value="1"/>
</dbReference>
<evidence type="ECO:0000256" key="4">
    <source>
        <dbReference type="ARBA" id="ARBA00022679"/>
    </source>
</evidence>
<dbReference type="PROSITE" id="PS50109">
    <property type="entry name" value="HIS_KIN"/>
    <property type="match status" value="1"/>
</dbReference>
<dbReference type="Proteomes" id="UP000189739">
    <property type="component" value="Unassembled WGS sequence"/>
</dbReference>
<organism evidence="11 12">
    <name type="scientific">Mucilaginibacter pedocola</name>
    <dbReference type="NCBI Taxonomy" id="1792845"/>
    <lineage>
        <taxon>Bacteria</taxon>
        <taxon>Pseudomonadati</taxon>
        <taxon>Bacteroidota</taxon>
        <taxon>Sphingobacteriia</taxon>
        <taxon>Sphingobacteriales</taxon>
        <taxon>Sphingobacteriaceae</taxon>
        <taxon>Mucilaginibacter</taxon>
    </lineage>
</organism>
<gene>
    <name evidence="11" type="ORF">BC343_08180</name>
</gene>
<dbReference type="PROSITE" id="PS50113">
    <property type="entry name" value="PAC"/>
    <property type="match status" value="2"/>
</dbReference>
<dbReference type="CDD" id="cd00130">
    <property type="entry name" value="PAS"/>
    <property type="match status" value="2"/>
</dbReference>
<dbReference type="Gene3D" id="1.10.287.130">
    <property type="match status" value="1"/>
</dbReference>
<comment type="caution">
    <text evidence="11">The sequence shown here is derived from an EMBL/GenBank/DDBJ whole genome shotgun (WGS) entry which is preliminary data.</text>
</comment>
<keyword evidence="5" id="KW-0418">Kinase</keyword>
<feature type="coiled-coil region" evidence="8">
    <location>
        <begin position="138"/>
        <end position="189"/>
    </location>
</feature>
<dbReference type="InterPro" id="IPR036097">
    <property type="entry name" value="HisK_dim/P_sf"/>
</dbReference>
<accession>A0A1S9PCD3</accession>
<dbReference type="GO" id="GO:0000155">
    <property type="term" value="F:phosphorelay sensor kinase activity"/>
    <property type="evidence" value="ECO:0007669"/>
    <property type="project" value="InterPro"/>
</dbReference>
<reference evidence="11 12" key="1">
    <citation type="submission" date="2016-07" db="EMBL/GenBank/DDBJ databases">
        <title>Genomic analysis of zinc-resistant bacterium Mucilaginibacter pedocola TBZ30.</title>
        <authorList>
            <person name="Huang J."/>
            <person name="Tang J."/>
        </authorList>
    </citation>
    <scope>NUCLEOTIDE SEQUENCE [LARGE SCALE GENOMIC DNA]</scope>
    <source>
        <strain evidence="11 12">TBZ30</strain>
    </source>
</reference>
<dbReference type="OrthoDB" id="9813151at2"/>
<keyword evidence="3" id="KW-0597">Phosphoprotein</keyword>
<dbReference type="InterPro" id="IPR000700">
    <property type="entry name" value="PAS-assoc_C"/>
</dbReference>
<dbReference type="SUPFAM" id="SSF47384">
    <property type="entry name" value="Homodimeric domain of signal transducing histidine kinase"/>
    <property type="match status" value="1"/>
</dbReference>
<keyword evidence="6" id="KW-0902">Two-component regulatory system</keyword>
<dbReference type="InterPro" id="IPR004358">
    <property type="entry name" value="Sig_transdc_His_kin-like_C"/>
</dbReference>
<feature type="coiled-coil region" evidence="8">
    <location>
        <begin position="448"/>
        <end position="500"/>
    </location>
</feature>
<dbReference type="SMART" id="SM00388">
    <property type="entry name" value="HisKA"/>
    <property type="match status" value="1"/>
</dbReference>
<evidence type="ECO:0000256" key="8">
    <source>
        <dbReference type="SAM" id="Coils"/>
    </source>
</evidence>
<dbReference type="InterPro" id="IPR013655">
    <property type="entry name" value="PAS_fold_3"/>
</dbReference>
<sequence length="990" mass="111083">MNTDPRFSSDELLEVLSLSANATAIYRTKDIIIQWANKAMLDLWGKDSSITGLPLEVGVPELASQQFIAILKRVWTSGKTYQAVDTAADIEIGGELKTSYFDFEYRALKDDAGKTYAILHTATDVTERYLSRQALISAERLEAALTREQGANEELASTIEELRATNDQLNFTQEKLQQLNIELEDRVARRTKALAESEANFRNMISQAPVAIGLFSGHNMVLDMVNGKFLELWSKDDSVLGMPLGDILPEMQEQPYIKIMQEVYATDVPYHGTQERAWLRRNGGLEERYFTFINHPFKDADGKTTGVIVVASDVTAQVDAANKARHHQKRLGDMVMNTPISMAIFEGRDLVITVANQSVLDIWSRTREEVMGKKLLDVFPELLDQPFPDMLYEVFDTGKRLALPEIEVDINTAEGNKHLYVNFSYDPLFAENGEVESIMVSVFDVSEVVEARKQIEKSEAELQAINEELQALNEEVSASNEELAATNEELYATNEELGETQLDLQKSIIDLELSEGKLRYMLADAPIAIALLTGRDMIVESANKMVLAAWGKDDSVIGLPLRVAVPELEGQQFLPLLDQVFATGEAYYGDEVKALLEQNGKIEEVYSNFVYHPLKDNKGQTTSIVLVANVVTEQVLARKEVQKAEEQTRFAIEAANVGTWFLNTDTHEFNVSPRLKEQFGFYADEDVTFDMVAETIADGYQEKVRSEIAQTIATGRDYIMEHPLIGHHDQKKRWVRAYGKMYPDDNGKPVHFSGLIIDITEQKEDEMRKNDFIGMVSHELKTPLTSLSAYAQMLYAKARNNDDAFTTSALEKVNTQVKKMSTMINGFLNVSRLESGKIFLSKQEFSLDDLISEMIGDARLTVASHVVTFSHSEPITVDADRDKIGSVISNLLSNAVKYSPKGKNIDVECRLVDNMAQVSVKDQGMGVKPQDIEKIFDRYYRVESSHMLTVSGFGIGLYLCAEIVQRHDGRIWVESGNGEGSTFYFTLPVN</sequence>
<dbReference type="SMART" id="SM00091">
    <property type="entry name" value="PAS"/>
    <property type="match status" value="4"/>
</dbReference>
<dbReference type="SUPFAM" id="SSF55785">
    <property type="entry name" value="PYP-like sensor domain (PAS domain)"/>
    <property type="match status" value="4"/>
</dbReference>
<dbReference type="CDD" id="cd00082">
    <property type="entry name" value="HisKA"/>
    <property type="match status" value="1"/>
</dbReference>
<dbReference type="PANTHER" id="PTHR43304">
    <property type="entry name" value="PHYTOCHROME-LIKE PROTEIN CPH1"/>
    <property type="match status" value="1"/>
</dbReference>